<reference evidence="2 3" key="1">
    <citation type="submission" date="2016-10" db="EMBL/GenBank/DDBJ databases">
        <authorList>
            <person name="de Groot N.N."/>
        </authorList>
    </citation>
    <scope>NUCLEOTIDE SEQUENCE [LARGE SCALE GENOMIC DNA]</scope>
    <source>
        <strain evidence="2 3">DSM 17073</strain>
    </source>
</reference>
<organism evidence="2 3">
    <name type="scientific">Halolactibacillus halophilus</name>
    <dbReference type="NCBI Taxonomy" id="306540"/>
    <lineage>
        <taxon>Bacteria</taxon>
        <taxon>Bacillati</taxon>
        <taxon>Bacillota</taxon>
        <taxon>Bacilli</taxon>
        <taxon>Bacillales</taxon>
        <taxon>Bacillaceae</taxon>
        <taxon>Halolactibacillus</taxon>
    </lineage>
</organism>
<name>A0A1I5QYB0_9BACI</name>
<keyword evidence="4" id="KW-1185">Reference proteome</keyword>
<accession>A0A1I5QYB0</accession>
<dbReference type="RefSeq" id="WP_089832627.1">
    <property type="nucleotide sequence ID" value="NZ_BJWI01000021.1"/>
</dbReference>
<dbReference type="OrthoDB" id="9867419at2"/>
<dbReference type="EMBL" id="FOXC01000025">
    <property type="protein sequence ID" value="SFP51249.1"/>
    <property type="molecule type" value="Genomic_DNA"/>
</dbReference>
<protein>
    <submittedName>
        <fullName evidence="2">Uncharacterized protein</fullName>
    </submittedName>
</protein>
<dbReference type="Proteomes" id="UP000321547">
    <property type="component" value="Unassembled WGS sequence"/>
</dbReference>
<dbReference type="EMBL" id="BJWI01000021">
    <property type="protein sequence ID" value="GEM01992.1"/>
    <property type="molecule type" value="Genomic_DNA"/>
</dbReference>
<evidence type="ECO:0000313" key="2">
    <source>
        <dbReference type="EMBL" id="SFP51249.1"/>
    </source>
</evidence>
<dbReference type="Proteomes" id="UP000242243">
    <property type="component" value="Unassembled WGS sequence"/>
</dbReference>
<dbReference type="STRING" id="306540.SAMN05421839_12546"/>
<proteinExistence type="predicted"/>
<dbReference type="AlphaFoldDB" id="A0A1I5QYB0"/>
<evidence type="ECO:0000313" key="4">
    <source>
        <dbReference type="Proteomes" id="UP000321547"/>
    </source>
</evidence>
<sequence>MNQALVNKVSQDTDKILSFCQLLKVALQDKFIKHDLTDSEFAHMINLLTVINHRALEVNFEVKDYIRDYNRKMHIYQPEQIQKIIDRRI</sequence>
<gene>
    <name evidence="1" type="ORF">HHA03_15240</name>
    <name evidence="2" type="ORF">SAMN05421839_12546</name>
</gene>
<evidence type="ECO:0000313" key="3">
    <source>
        <dbReference type="Proteomes" id="UP000242243"/>
    </source>
</evidence>
<reference evidence="1 4" key="2">
    <citation type="submission" date="2019-07" db="EMBL/GenBank/DDBJ databases">
        <title>Whole genome shotgun sequence of Halolactibacillus halophilus NBRC 100868.</title>
        <authorList>
            <person name="Hosoyama A."/>
            <person name="Uohara A."/>
            <person name="Ohji S."/>
            <person name="Ichikawa N."/>
        </authorList>
    </citation>
    <scope>NUCLEOTIDE SEQUENCE [LARGE SCALE GENOMIC DNA]</scope>
    <source>
        <strain evidence="1 4">NBRC 100868</strain>
    </source>
</reference>
<evidence type="ECO:0000313" key="1">
    <source>
        <dbReference type="EMBL" id="GEM01992.1"/>
    </source>
</evidence>